<evidence type="ECO:0000256" key="3">
    <source>
        <dbReference type="ARBA" id="ARBA00022694"/>
    </source>
</evidence>
<comment type="caution">
    <text evidence="5">The sequence shown here is derived from an EMBL/GenBank/DDBJ whole genome shotgun (WGS) entry which is preliminary data.</text>
</comment>
<dbReference type="EC" id="2.4.2.29" evidence="5"/>
<keyword evidence="1 5" id="KW-0328">Glycosyltransferase</keyword>
<dbReference type="NCBIfam" id="TIGR00449">
    <property type="entry name" value="tgt_general"/>
    <property type="match status" value="1"/>
</dbReference>
<keyword evidence="3" id="KW-0819">tRNA processing</keyword>
<keyword evidence="2 5" id="KW-0808">Transferase</keyword>
<dbReference type="NCBIfam" id="TIGR00430">
    <property type="entry name" value="Q_tRNA_tgt"/>
    <property type="match status" value="1"/>
</dbReference>
<dbReference type="InterPro" id="IPR004803">
    <property type="entry name" value="TGT"/>
</dbReference>
<gene>
    <name evidence="5" type="primary">tgt_10</name>
    <name evidence="5" type="ORF">SDC9_18845</name>
</gene>
<proteinExistence type="inferred from homology"/>
<dbReference type="GO" id="GO:0008616">
    <property type="term" value="P:tRNA queuosine(34) biosynthetic process"/>
    <property type="evidence" value="ECO:0007669"/>
    <property type="project" value="TreeGrafter"/>
</dbReference>
<feature type="domain" description="tRNA-guanine(15) transglycosylase-like" evidence="4">
    <location>
        <begin position="15"/>
        <end position="366"/>
    </location>
</feature>
<evidence type="ECO:0000256" key="2">
    <source>
        <dbReference type="ARBA" id="ARBA00022679"/>
    </source>
</evidence>
<name>A0A644U3F7_9ZZZZ</name>
<dbReference type="GO" id="GO:0008479">
    <property type="term" value="F:tRNA-guanosine(34) queuine transglycosylase activity"/>
    <property type="evidence" value="ECO:0007669"/>
    <property type="project" value="InterPro"/>
</dbReference>
<protein>
    <submittedName>
        <fullName evidence="5">Queuine tRNA-ribosyltransferase</fullName>
        <ecNumber evidence="5">2.4.2.29</ecNumber>
    </submittedName>
</protein>
<evidence type="ECO:0000256" key="1">
    <source>
        <dbReference type="ARBA" id="ARBA00022676"/>
    </source>
</evidence>
<dbReference type="FunFam" id="3.20.20.105:FF:000001">
    <property type="entry name" value="Queuine tRNA-ribosyltransferase"/>
    <property type="match status" value="1"/>
</dbReference>
<dbReference type="GO" id="GO:0005829">
    <property type="term" value="C:cytosol"/>
    <property type="evidence" value="ECO:0007669"/>
    <property type="project" value="TreeGrafter"/>
</dbReference>
<dbReference type="EMBL" id="VSSQ01000070">
    <property type="protein sequence ID" value="MPL73052.1"/>
    <property type="molecule type" value="Genomic_DNA"/>
</dbReference>
<organism evidence="5">
    <name type="scientific">bioreactor metagenome</name>
    <dbReference type="NCBI Taxonomy" id="1076179"/>
    <lineage>
        <taxon>unclassified sequences</taxon>
        <taxon>metagenomes</taxon>
        <taxon>ecological metagenomes</taxon>
    </lineage>
</organism>
<dbReference type="InterPro" id="IPR050076">
    <property type="entry name" value="ArchSynthase1/Queuine_TRR"/>
</dbReference>
<dbReference type="Pfam" id="PF01702">
    <property type="entry name" value="TGT"/>
    <property type="match status" value="1"/>
</dbReference>
<evidence type="ECO:0000313" key="5">
    <source>
        <dbReference type="EMBL" id="MPL73052.1"/>
    </source>
</evidence>
<dbReference type="AlphaFoldDB" id="A0A644U3F7"/>
<dbReference type="InterPro" id="IPR036511">
    <property type="entry name" value="TGT-like_sf"/>
</dbReference>
<dbReference type="HAMAP" id="MF_00168">
    <property type="entry name" value="Q_tRNA_Tgt"/>
    <property type="match status" value="1"/>
</dbReference>
<evidence type="ECO:0000259" key="4">
    <source>
        <dbReference type="Pfam" id="PF01702"/>
    </source>
</evidence>
<dbReference type="PANTHER" id="PTHR46499:SF1">
    <property type="entry name" value="QUEUINE TRNA-RIBOSYLTRANSFERASE"/>
    <property type="match status" value="1"/>
</dbReference>
<reference evidence="5" key="1">
    <citation type="submission" date="2019-08" db="EMBL/GenBank/DDBJ databases">
        <authorList>
            <person name="Kucharzyk K."/>
            <person name="Murdoch R.W."/>
            <person name="Higgins S."/>
            <person name="Loffler F."/>
        </authorList>
    </citation>
    <scope>NUCLEOTIDE SEQUENCE</scope>
</reference>
<sequence length="376" mass="41259">MTEKFSFTLHATDGKARTGVISTPRGEIRTPAFMPVGTAGTVKAMMPESVAATGADILLGNTYHLMLRPTAERIDRLGGLHKFMNWPKPILTDSGGFQVMSLSGLRKLTEEGVTFASHVDGSKHFLSPERSMEIQRLLGSDIVMAFDECPALPADETRVAESMRLSMRWAERSRDAFGDRPGHALFGIMQGGVTPELRAESAEKLTEIGFDGYAVGGLAVGEGQEAMFGVLDYAPGFLPEDRPRYLMGVGKPDDIVGAVERGIDMMDCVLPSRSGRTGQAWTRRGQVNIKNARHMDDPRPLDEHCTCPACRNYSRAYLHHVFRAGEMISGMLLTWHNLQYYQELMQGLRDAIAAGRLSAFVAEFHALRAGGDIEPL</sequence>
<dbReference type="Gene3D" id="3.20.20.105">
    <property type="entry name" value="Queuine tRNA-ribosyltransferase-like"/>
    <property type="match status" value="1"/>
</dbReference>
<dbReference type="PANTHER" id="PTHR46499">
    <property type="entry name" value="QUEUINE TRNA-RIBOSYLTRANSFERASE"/>
    <property type="match status" value="1"/>
</dbReference>
<dbReference type="InterPro" id="IPR002616">
    <property type="entry name" value="tRNA_ribo_trans-like"/>
</dbReference>
<dbReference type="SUPFAM" id="SSF51713">
    <property type="entry name" value="tRNA-guanine transglycosylase"/>
    <property type="match status" value="1"/>
</dbReference>
<accession>A0A644U3F7</accession>